<dbReference type="Proteomes" id="UP000036851">
    <property type="component" value="Unassembled WGS sequence"/>
</dbReference>
<sequence>ATDALRQRLGTIRRIGLSGGAEAAGREMAAERQILSHDQRMAIIDDPQEMNHQVHKLNPHLISSNHTHGRFTSRLRAEYHPDKWIIWSMLRSPDARFYMSDLVEYQYQRVAREQGFFGVMPDRIEQRMVLNPQTKIITANKEGDELKQVFLTQTPNGELMQRLGNIFGYRFTYIEKRGNGVDYITHIDNGL</sequence>
<dbReference type="EMBL" id="JRXF01000087">
    <property type="protein sequence ID" value="KOC86668.1"/>
    <property type="molecule type" value="Genomic_DNA"/>
</dbReference>
<name>A0A0L7SU63_9GAMM</name>
<comment type="caution">
    <text evidence="1">The sequence shown here is derived from an EMBL/GenBank/DDBJ whole genome shotgun (WGS) entry which is preliminary data.</text>
</comment>
<accession>A0A0L7SU63</accession>
<protein>
    <submittedName>
        <fullName evidence="1">Uncharacterized protein</fullName>
    </submittedName>
</protein>
<dbReference type="PATRIC" id="fig|1560201.4.peg.4686"/>
<feature type="non-terminal residue" evidence="1">
    <location>
        <position position="1"/>
    </location>
</feature>
<reference evidence="1 2" key="1">
    <citation type="journal article" date="2015" name="Int. J. Syst. Evol. Microbiol.">
        <title>Erwinia iniecta sp. nov., isolated from Russian wheat aphids (Diuraphis noxia).</title>
        <authorList>
            <person name="Campillo T."/>
            <person name="Luna E."/>
            <person name="Portier P."/>
            <person name="Fischer-Le Saux M."/>
            <person name="Lapitan N."/>
            <person name="Tisserat N.A."/>
            <person name="Leach J.E."/>
        </authorList>
    </citation>
    <scope>NUCLEOTIDE SEQUENCE [LARGE SCALE GENOMIC DNA]</scope>
    <source>
        <strain evidence="1 2">B149</strain>
    </source>
</reference>
<evidence type="ECO:0000313" key="2">
    <source>
        <dbReference type="Proteomes" id="UP000036851"/>
    </source>
</evidence>
<gene>
    <name evidence="1" type="ORF">NG43_21660</name>
</gene>
<organism evidence="1 2">
    <name type="scientific">Winslowiella iniecta</name>
    <dbReference type="NCBI Taxonomy" id="1560201"/>
    <lineage>
        <taxon>Bacteria</taxon>
        <taxon>Pseudomonadati</taxon>
        <taxon>Pseudomonadota</taxon>
        <taxon>Gammaproteobacteria</taxon>
        <taxon>Enterobacterales</taxon>
        <taxon>Erwiniaceae</taxon>
        <taxon>Winslowiella</taxon>
    </lineage>
</organism>
<evidence type="ECO:0000313" key="1">
    <source>
        <dbReference type="EMBL" id="KOC86668.1"/>
    </source>
</evidence>
<proteinExistence type="predicted"/>
<dbReference type="AlphaFoldDB" id="A0A0L7SU63"/>